<dbReference type="PROSITE" id="PS52016">
    <property type="entry name" value="TONB_DEPENDENT_REC_3"/>
    <property type="match status" value="1"/>
</dbReference>
<keyword evidence="6 8" id="KW-0472">Membrane</keyword>
<keyword evidence="4 8" id="KW-0812">Transmembrane</keyword>
<dbReference type="Gene3D" id="2.170.130.10">
    <property type="entry name" value="TonB-dependent receptor, plug domain"/>
    <property type="match status" value="1"/>
</dbReference>
<organism evidence="13 14">
    <name type="scientific">Parapedobacter defluvii</name>
    <dbReference type="NCBI Taxonomy" id="2045106"/>
    <lineage>
        <taxon>Bacteria</taxon>
        <taxon>Pseudomonadati</taxon>
        <taxon>Bacteroidota</taxon>
        <taxon>Sphingobacteriia</taxon>
        <taxon>Sphingobacteriales</taxon>
        <taxon>Sphingobacteriaceae</taxon>
        <taxon>Parapedobacter</taxon>
    </lineage>
</organism>
<feature type="domain" description="Protein FecR C-terminal" evidence="12">
    <location>
        <begin position="44"/>
        <end position="109"/>
    </location>
</feature>
<comment type="subcellular location">
    <subcellularLocation>
        <location evidence="1 8">Cell outer membrane</location>
        <topology evidence="1 8">Multi-pass membrane protein</topology>
    </subcellularLocation>
</comment>
<dbReference type="NCBIfam" id="TIGR04057">
    <property type="entry name" value="SusC_RagA_signa"/>
    <property type="match status" value="1"/>
</dbReference>
<evidence type="ECO:0000256" key="7">
    <source>
        <dbReference type="ARBA" id="ARBA00023237"/>
    </source>
</evidence>
<dbReference type="InterPro" id="IPR008969">
    <property type="entry name" value="CarboxyPept-like_regulatory"/>
</dbReference>
<dbReference type="Pfam" id="PF13715">
    <property type="entry name" value="CarbopepD_reg_2"/>
    <property type="match status" value="1"/>
</dbReference>
<evidence type="ECO:0000256" key="9">
    <source>
        <dbReference type="RuleBase" id="RU003357"/>
    </source>
</evidence>
<gene>
    <name evidence="13" type="ORF">GCM10011386_06970</name>
</gene>
<accession>A0ABQ1L3Z1</accession>
<dbReference type="InterPro" id="IPR023997">
    <property type="entry name" value="TonB-dep_OMP_SusC/RagA_CS"/>
</dbReference>
<evidence type="ECO:0000256" key="5">
    <source>
        <dbReference type="ARBA" id="ARBA00023077"/>
    </source>
</evidence>
<evidence type="ECO:0000256" key="4">
    <source>
        <dbReference type="ARBA" id="ARBA00022692"/>
    </source>
</evidence>
<evidence type="ECO:0000313" key="14">
    <source>
        <dbReference type="Proteomes" id="UP000597338"/>
    </source>
</evidence>
<evidence type="ECO:0000256" key="3">
    <source>
        <dbReference type="ARBA" id="ARBA00022452"/>
    </source>
</evidence>
<reference evidence="14" key="1">
    <citation type="journal article" date="2019" name="Int. J. Syst. Evol. Microbiol.">
        <title>The Global Catalogue of Microorganisms (GCM) 10K type strain sequencing project: providing services to taxonomists for standard genome sequencing and annotation.</title>
        <authorList>
            <consortium name="The Broad Institute Genomics Platform"/>
            <consortium name="The Broad Institute Genome Sequencing Center for Infectious Disease"/>
            <person name="Wu L."/>
            <person name="Ma J."/>
        </authorList>
    </citation>
    <scope>NUCLEOTIDE SEQUENCE [LARGE SCALE GENOMIC DNA]</scope>
    <source>
        <strain evidence="14">CGMCC 1.15342</strain>
    </source>
</reference>
<dbReference type="Pfam" id="PF16344">
    <property type="entry name" value="FecR_C"/>
    <property type="match status" value="1"/>
</dbReference>
<dbReference type="Proteomes" id="UP000597338">
    <property type="component" value="Unassembled WGS sequence"/>
</dbReference>
<keyword evidence="5 9" id="KW-0798">TonB box</keyword>
<dbReference type="Gene3D" id="2.60.40.1120">
    <property type="entry name" value="Carboxypeptidase-like, regulatory domain"/>
    <property type="match status" value="1"/>
</dbReference>
<dbReference type="SUPFAM" id="SSF56935">
    <property type="entry name" value="Porins"/>
    <property type="match status" value="1"/>
</dbReference>
<dbReference type="InterPro" id="IPR012910">
    <property type="entry name" value="Plug_dom"/>
</dbReference>
<dbReference type="SUPFAM" id="SSF49464">
    <property type="entry name" value="Carboxypeptidase regulatory domain-like"/>
    <property type="match status" value="1"/>
</dbReference>
<feature type="domain" description="TonB-dependent receptor-like beta-barrel" evidence="10">
    <location>
        <begin position="558"/>
        <end position="961"/>
    </location>
</feature>
<keyword evidence="2 8" id="KW-0813">Transport</keyword>
<comment type="caution">
    <text evidence="13">The sequence shown here is derived from an EMBL/GenBank/DDBJ whole genome shotgun (WGS) entry which is preliminary data.</text>
</comment>
<dbReference type="InterPro" id="IPR032508">
    <property type="entry name" value="FecR_C"/>
</dbReference>
<proteinExistence type="inferred from homology"/>
<feature type="domain" description="TonB-dependent receptor plug" evidence="11">
    <location>
        <begin position="219"/>
        <end position="344"/>
    </location>
</feature>
<evidence type="ECO:0000256" key="8">
    <source>
        <dbReference type="PROSITE-ProRule" id="PRU01360"/>
    </source>
</evidence>
<dbReference type="InterPro" id="IPR039426">
    <property type="entry name" value="TonB-dep_rcpt-like"/>
</dbReference>
<evidence type="ECO:0000259" key="10">
    <source>
        <dbReference type="Pfam" id="PF00593"/>
    </source>
</evidence>
<dbReference type="Pfam" id="PF07715">
    <property type="entry name" value="Plug"/>
    <property type="match status" value="1"/>
</dbReference>
<dbReference type="Gene3D" id="2.40.170.20">
    <property type="entry name" value="TonB-dependent receptor, beta-barrel domain"/>
    <property type="match status" value="1"/>
</dbReference>
<protein>
    <submittedName>
        <fullName evidence="13">SusC/RagA family TonB-linked outer membrane protein</fullName>
    </submittedName>
</protein>
<dbReference type="InterPro" id="IPR023996">
    <property type="entry name" value="TonB-dep_OMP_SusC/RagA"/>
</dbReference>
<dbReference type="InterPro" id="IPR036942">
    <property type="entry name" value="Beta-barrel_TonB_sf"/>
</dbReference>
<dbReference type="EMBL" id="BMIK01000001">
    <property type="protein sequence ID" value="GGC17691.1"/>
    <property type="molecule type" value="Genomic_DNA"/>
</dbReference>
<name>A0ABQ1L3Z1_9SPHI</name>
<dbReference type="InterPro" id="IPR037066">
    <property type="entry name" value="Plug_dom_sf"/>
</dbReference>
<keyword evidence="14" id="KW-1185">Reference proteome</keyword>
<dbReference type="InterPro" id="IPR000531">
    <property type="entry name" value="Beta-barrel_TonB"/>
</dbReference>
<evidence type="ECO:0000313" key="13">
    <source>
        <dbReference type="EMBL" id="GGC17691.1"/>
    </source>
</evidence>
<evidence type="ECO:0000259" key="12">
    <source>
        <dbReference type="Pfam" id="PF16344"/>
    </source>
</evidence>
<dbReference type="Pfam" id="PF00593">
    <property type="entry name" value="TonB_dep_Rec_b-barrel"/>
    <property type="match status" value="1"/>
</dbReference>
<comment type="similarity">
    <text evidence="8 9">Belongs to the TonB-dependent receptor family.</text>
</comment>
<dbReference type="NCBIfam" id="TIGR04056">
    <property type="entry name" value="OMP_RagA_SusC"/>
    <property type="match status" value="1"/>
</dbReference>
<evidence type="ECO:0000259" key="11">
    <source>
        <dbReference type="Pfam" id="PF07715"/>
    </source>
</evidence>
<evidence type="ECO:0000256" key="2">
    <source>
        <dbReference type="ARBA" id="ARBA00022448"/>
    </source>
</evidence>
<dbReference type="Gene3D" id="3.55.50.30">
    <property type="match status" value="1"/>
</dbReference>
<evidence type="ECO:0000256" key="1">
    <source>
        <dbReference type="ARBA" id="ARBA00004571"/>
    </source>
</evidence>
<sequence length="1096" mass="119828">MRIACPSFILNFIVIMKLITLVLFITCVQVSAAVRAQSITLSEQNAPLQKILREIRKQSNVDFIIKTQHIQKSNRVTIHVRNQPLDNVLKQIFHDQPVDYLLDNQTIIILDRKTPKFAIKPTEKPIQQVVTGKVTTTDNEPLAGVSINEKGTTNATVTNDDGQFSLTVSKTPTVLVLTYIGYISQEVTAQANRPLEITLQEDLASLEEVVVVGYGTTQKKDLTGSVASIQAKDFNKGVIVAPDQLVQGRTAGVMVINNTGQPGGSTTVRIRGNSSIRAGNNPLFVVDGIPLSGTSARPGKGDGNYGSDSGNPLSYLNPNDIASMDILKDASATAIYGSRGANGVIIITTKRGQSGTPTLNVMASSGFSTLLNRPTVLNADQFRQALAFYTPEDQSGDFGGSVNAFDAITRTAATQNYALDVSGGNEAAKYRISTGYLDQNGIVETSRLRKFTTNLNSNFKFLESKKLGLDINILASQTDENIVPINVGVGFEGNVISQALQWNPTLPLRDDKGALTYQSPTLINPLTSLAAFKDRAVVNTILSSISPSYKITDDLEYKLMYSLTRQTGRRTGRLIAGMINPNDINNGSAFIGNDIETNQQLTHTLSFNREIATSLNLNAVVGYEYLSFDRRWNSQSGSGFSDLGGLDYYDYLDYSIASNRSIDSYRHPTNELQSFFARAALNFADRYLFTGTIRRDGSTKFGENNKYANFPSLAFAWNISNEAFLQDNRTISNLKLRVGWGKTGNQEFPSGASKDRYVFAAQSISQANFGNPDLRWESSSTINAGIDFGFFQNRLSGSLDYFRKTTTDALFEQTLAQPAPNGRLWVNLDGEIINEGIELALTGSIVQNDNWNWNLTTNATYLKNNVSGLLGYYETAQLRGQGFSGVLGQRMVSGQPLNVWYLAIFEGIDPETGTSRYRALDGTVGTSVDPALNKFYVNSPNPDYLLGISTDVSYKKLTATVNMHGAFGHYLFNNTMATVLGVNNLSNRNIAEKVFDTQLGESTSNSAAPSTRYLEKGDFLKLSNLTLSYNVGNIGRAIRNLNVSLTGQNLFVFTGYSGFDPEVNTDGTANDIPSLGIEYIPYPPARTFLLGLNFSL</sequence>
<keyword evidence="3 8" id="KW-1134">Transmembrane beta strand</keyword>
<keyword evidence="7 8" id="KW-0998">Cell outer membrane</keyword>
<evidence type="ECO:0000256" key="6">
    <source>
        <dbReference type="ARBA" id="ARBA00023136"/>
    </source>
</evidence>